<dbReference type="Gene3D" id="3.40.50.300">
    <property type="entry name" value="P-loop containing nucleotide triphosphate hydrolases"/>
    <property type="match status" value="1"/>
</dbReference>
<keyword evidence="1" id="KW-0547">Nucleotide-binding</keyword>
<dbReference type="GO" id="GO:0016787">
    <property type="term" value="F:hydrolase activity"/>
    <property type="evidence" value="ECO:0007669"/>
    <property type="project" value="UniProtKB-KW"/>
</dbReference>
<evidence type="ECO:0000256" key="4">
    <source>
        <dbReference type="ARBA" id="ARBA00022840"/>
    </source>
</evidence>
<keyword evidence="2" id="KW-0378">Hydrolase</keyword>
<dbReference type="EMBL" id="VSSQ01045544">
    <property type="protein sequence ID" value="MPM99453.1"/>
    <property type="molecule type" value="Genomic_DNA"/>
</dbReference>
<gene>
    <name evidence="6" type="ORF">SDC9_146644</name>
</gene>
<dbReference type="SUPFAM" id="SSF52540">
    <property type="entry name" value="P-loop containing nucleoside triphosphate hydrolases"/>
    <property type="match status" value="1"/>
</dbReference>
<reference evidence="6" key="1">
    <citation type="submission" date="2019-08" db="EMBL/GenBank/DDBJ databases">
        <authorList>
            <person name="Kucharzyk K."/>
            <person name="Murdoch R.W."/>
            <person name="Higgins S."/>
            <person name="Loffler F."/>
        </authorList>
    </citation>
    <scope>NUCLEOTIDE SEQUENCE</scope>
</reference>
<dbReference type="InterPro" id="IPR014017">
    <property type="entry name" value="DNA_helicase_UvrD-like_C"/>
</dbReference>
<dbReference type="Pfam" id="PF13361">
    <property type="entry name" value="UvrD_C"/>
    <property type="match status" value="1"/>
</dbReference>
<proteinExistence type="predicted"/>
<evidence type="ECO:0000256" key="1">
    <source>
        <dbReference type="ARBA" id="ARBA00022741"/>
    </source>
</evidence>
<organism evidence="6">
    <name type="scientific">bioreactor metagenome</name>
    <dbReference type="NCBI Taxonomy" id="1076179"/>
    <lineage>
        <taxon>unclassified sequences</taxon>
        <taxon>metagenomes</taxon>
        <taxon>ecological metagenomes</taxon>
    </lineage>
</organism>
<accession>A0A645EFB2</accession>
<comment type="caution">
    <text evidence="6">The sequence shown here is derived from an EMBL/GenBank/DDBJ whole genome shotgun (WGS) entry which is preliminary data.</text>
</comment>
<evidence type="ECO:0000256" key="2">
    <source>
        <dbReference type="ARBA" id="ARBA00022801"/>
    </source>
</evidence>
<dbReference type="GO" id="GO:0005524">
    <property type="term" value="F:ATP binding"/>
    <property type="evidence" value="ECO:0007669"/>
    <property type="project" value="UniProtKB-KW"/>
</dbReference>
<keyword evidence="3" id="KW-0347">Helicase</keyword>
<dbReference type="GO" id="GO:0004386">
    <property type="term" value="F:helicase activity"/>
    <property type="evidence" value="ECO:0007669"/>
    <property type="project" value="UniProtKB-KW"/>
</dbReference>
<dbReference type="AlphaFoldDB" id="A0A645EFB2"/>
<evidence type="ECO:0000259" key="5">
    <source>
        <dbReference type="Pfam" id="PF13361"/>
    </source>
</evidence>
<name>A0A645EFB2_9ZZZZ</name>
<evidence type="ECO:0000313" key="6">
    <source>
        <dbReference type="EMBL" id="MPM99453.1"/>
    </source>
</evidence>
<dbReference type="InterPro" id="IPR027417">
    <property type="entry name" value="P-loop_NTPase"/>
</dbReference>
<protein>
    <recommendedName>
        <fullName evidence="5">UvrD-like helicase C-terminal domain-containing protein</fullName>
    </recommendedName>
</protein>
<feature type="domain" description="UvrD-like helicase C-terminal" evidence="5">
    <location>
        <begin position="209"/>
        <end position="267"/>
    </location>
</feature>
<sequence length="295" mass="33188">MQVWNSRSTAAEGQRLAQWIAEDMATRHKQPRDYALLVRQRPDQFAEELQPRFAAVGLRLRNESQTIGRTNAQDLMVDEAASVALAALRLATGQRSATAWLTLSSAVYAIRGADEEDELLRDCADREIQDFLGGLGRDIRGEVPSAELAVEVTQRIFEFLNVAAIKRTFAVYMRNDLLEVMIEAFSLHLQQAAAETATWPDCIDRFVGTNDIPLMTVHKSKGLEYDTVLFVGLDDRSWWSHTPGNPEGIATFFVALSRAKQRAIFLFCRHRGGRQRVSELYQMLTDAGVQEVDIN</sequence>
<keyword evidence="4" id="KW-0067">ATP-binding</keyword>
<evidence type="ECO:0000256" key="3">
    <source>
        <dbReference type="ARBA" id="ARBA00022806"/>
    </source>
</evidence>